<dbReference type="InterPro" id="IPR018108">
    <property type="entry name" value="MCP_transmembrane"/>
</dbReference>
<dbReference type="Proteomes" id="UP000826234">
    <property type="component" value="Unassembled WGS sequence"/>
</dbReference>
<keyword evidence="14" id="KW-0812">Transmembrane</keyword>
<evidence type="ECO:0000256" key="1">
    <source>
        <dbReference type="ARBA" id="ARBA00004448"/>
    </source>
</evidence>
<keyword evidence="14" id="KW-0472">Membrane</keyword>
<dbReference type="PANTHER" id="PTHR45671">
    <property type="entry name" value="SOLUTE CARRIER FAMILY 25 (MITOCHONDRIAL CARRIER PHOSPHATE CARRIER), MEMBER 3, LIKE-RELATED-RELATED"/>
    <property type="match status" value="1"/>
</dbReference>
<keyword evidence="6" id="KW-1133">Transmembrane helix</keyword>
<evidence type="ECO:0000313" key="15">
    <source>
        <dbReference type="EMBL" id="KAH0616773.1"/>
    </source>
</evidence>
<gene>
    <name evidence="15" type="ORF">JD844_028150</name>
</gene>
<dbReference type="PANTHER" id="PTHR45671:SF10">
    <property type="entry name" value="SOLUTE CARRIER FAMILY 25 MEMBER 3"/>
    <property type="match status" value="1"/>
</dbReference>
<accession>A0ABQ7SHG1</accession>
<dbReference type="EMBL" id="JAIPUX010005290">
    <property type="protein sequence ID" value="KAH0616773.1"/>
    <property type="molecule type" value="Genomic_DNA"/>
</dbReference>
<sequence length="146" mass="16088">MFSSIAPLVRLNPFHAPQLQLQQESLSLRKRPAEPAEASCTRRSLAAASAEVRIASIKSLNTPVFFLALESELLALSHLMVEILAMIPERNRRIRFTPKKVSAEEYSCAYGSGRFFILCGFGGIISCGTTHTALVPLDLVKCRIQV</sequence>
<reference evidence="15 16" key="1">
    <citation type="journal article" date="2022" name="Gigascience">
        <title>A chromosome-level genome assembly and annotation of the desert horned lizard, Phrynosoma platyrhinos, provides insight into chromosomal rearrangements among reptiles.</title>
        <authorList>
            <person name="Koochekian N."/>
            <person name="Ascanio A."/>
            <person name="Farleigh K."/>
            <person name="Card D.C."/>
            <person name="Schield D.R."/>
            <person name="Castoe T.A."/>
            <person name="Jezkova T."/>
        </authorList>
    </citation>
    <scope>NUCLEOTIDE SEQUENCE [LARGE SCALE GENOMIC DNA]</scope>
    <source>
        <strain evidence="15">NK-2021</strain>
    </source>
</reference>
<evidence type="ECO:0000313" key="16">
    <source>
        <dbReference type="Proteomes" id="UP000826234"/>
    </source>
</evidence>
<protein>
    <recommendedName>
        <fullName evidence="9">Solute carrier family 25 member 3</fullName>
    </recommendedName>
    <alternativeName>
        <fullName evidence="11">Phosphate carrier protein, mitochondrial</fullName>
    </alternativeName>
    <alternativeName>
        <fullName evidence="10">Phosphate transport protein</fullName>
    </alternativeName>
</protein>
<comment type="catalytic activity">
    <reaction evidence="13">
        <text>phosphate(in) + H(+)(in) = phosphate(out) + H(+)(out)</text>
        <dbReference type="Rhea" id="RHEA:29939"/>
        <dbReference type="ChEBI" id="CHEBI:15378"/>
        <dbReference type="ChEBI" id="CHEBI:43474"/>
    </reaction>
    <physiologicalReaction direction="right-to-left" evidence="13">
        <dbReference type="Rhea" id="RHEA:29941"/>
    </physiologicalReaction>
</comment>
<organism evidence="15 16">
    <name type="scientific">Phrynosoma platyrhinos</name>
    <name type="common">Desert horned lizard</name>
    <dbReference type="NCBI Taxonomy" id="52577"/>
    <lineage>
        <taxon>Eukaryota</taxon>
        <taxon>Metazoa</taxon>
        <taxon>Chordata</taxon>
        <taxon>Craniata</taxon>
        <taxon>Vertebrata</taxon>
        <taxon>Euteleostomi</taxon>
        <taxon>Lepidosauria</taxon>
        <taxon>Squamata</taxon>
        <taxon>Bifurcata</taxon>
        <taxon>Unidentata</taxon>
        <taxon>Episquamata</taxon>
        <taxon>Toxicofera</taxon>
        <taxon>Iguania</taxon>
        <taxon>Phrynosomatidae</taxon>
        <taxon>Phrynosomatinae</taxon>
        <taxon>Phrynosoma</taxon>
    </lineage>
</organism>
<evidence type="ECO:0000256" key="7">
    <source>
        <dbReference type="ARBA" id="ARBA00023128"/>
    </source>
</evidence>
<keyword evidence="3" id="KW-0813">Transport</keyword>
<evidence type="ECO:0000256" key="9">
    <source>
        <dbReference type="ARBA" id="ARBA00024242"/>
    </source>
</evidence>
<comment type="similarity">
    <text evidence="2">Belongs to the mitochondrial carrier (TC 2.A.29) family.</text>
</comment>
<evidence type="ECO:0000256" key="13">
    <source>
        <dbReference type="ARBA" id="ARBA00049011"/>
    </source>
</evidence>
<name>A0ABQ7SHG1_PHRPL</name>
<evidence type="ECO:0000256" key="6">
    <source>
        <dbReference type="ARBA" id="ARBA00022989"/>
    </source>
</evidence>
<evidence type="ECO:0000256" key="14">
    <source>
        <dbReference type="PROSITE-ProRule" id="PRU00282"/>
    </source>
</evidence>
<keyword evidence="16" id="KW-1185">Reference proteome</keyword>
<keyword evidence="5" id="KW-0999">Mitochondrion inner membrane</keyword>
<dbReference type="PROSITE" id="PS50920">
    <property type="entry name" value="SOLCAR"/>
    <property type="match status" value="1"/>
</dbReference>
<evidence type="ECO:0000256" key="5">
    <source>
        <dbReference type="ARBA" id="ARBA00022792"/>
    </source>
</evidence>
<comment type="caution">
    <text evidence="15">The sequence shown here is derived from an EMBL/GenBank/DDBJ whole genome shotgun (WGS) entry which is preliminary data.</text>
</comment>
<feature type="repeat" description="Solcar" evidence="14">
    <location>
        <begin position="114"/>
        <end position="146"/>
    </location>
</feature>
<evidence type="ECO:0000256" key="11">
    <source>
        <dbReference type="ARBA" id="ARBA00035382"/>
    </source>
</evidence>
<comment type="subcellular location">
    <subcellularLocation>
        <location evidence="1">Mitochondrion inner membrane</location>
        <topology evidence="1">Multi-pass membrane protein</topology>
    </subcellularLocation>
</comment>
<keyword evidence="4" id="KW-0677">Repeat</keyword>
<comment type="subunit">
    <text evidence="8">Interacts with PPIF; the interaction is impaired by CsA.</text>
</comment>
<proteinExistence type="inferred from homology"/>
<evidence type="ECO:0000256" key="4">
    <source>
        <dbReference type="ARBA" id="ARBA00022737"/>
    </source>
</evidence>
<dbReference type="InterPro" id="IPR044677">
    <property type="entry name" value="SLC25A3/Pic2/Mir1-like"/>
</dbReference>
<evidence type="ECO:0000256" key="8">
    <source>
        <dbReference type="ARBA" id="ARBA00024212"/>
    </source>
</evidence>
<keyword evidence="7" id="KW-0496">Mitochondrion</keyword>
<evidence type="ECO:0000256" key="3">
    <source>
        <dbReference type="ARBA" id="ARBA00022448"/>
    </source>
</evidence>
<evidence type="ECO:0000256" key="2">
    <source>
        <dbReference type="ARBA" id="ARBA00006375"/>
    </source>
</evidence>
<evidence type="ECO:0000256" key="12">
    <source>
        <dbReference type="ARBA" id="ARBA00045773"/>
    </source>
</evidence>
<comment type="function">
    <text evidence="12">Inorganic ion transporter that transports phosphate or copper ions across the mitochondrial inner membrane into the matrix compartment. Mediates proton-coupled symport of phosphate ions necessary for mitochondrial oxidative phosphorylation of ADP to ATP. Transports copper ions probably in the form of anionic copper(I) complexes to maintain mitochondrial matrix copper pool and to supply copper for cytochrome C oxidase complex assembly. May also play a role in regulation of the mitochondrial permeability transition pore (mPTP).</text>
</comment>
<evidence type="ECO:0000256" key="10">
    <source>
        <dbReference type="ARBA" id="ARBA00031327"/>
    </source>
</evidence>